<gene>
    <name evidence="4" type="ORF">CKO28_21170</name>
</gene>
<dbReference type="Pfam" id="PF00589">
    <property type="entry name" value="Phage_integrase"/>
    <property type="match status" value="1"/>
</dbReference>
<keyword evidence="1" id="KW-0233">DNA recombination</keyword>
<keyword evidence="5" id="KW-1185">Reference proteome</keyword>
<dbReference type="Gene3D" id="1.10.443.10">
    <property type="entry name" value="Intergrase catalytic core"/>
    <property type="match status" value="1"/>
</dbReference>
<dbReference type="PROSITE" id="PS51898">
    <property type="entry name" value="TYR_RECOMBINASE"/>
    <property type="match status" value="1"/>
</dbReference>
<dbReference type="SUPFAM" id="SSF56349">
    <property type="entry name" value="DNA breaking-rejoining enzymes"/>
    <property type="match status" value="1"/>
</dbReference>
<name>A0ABS1DKL9_9PROT</name>
<organism evidence="4 5">
    <name type="scientific">Rhodovibrio sodomensis</name>
    <dbReference type="NCBI Taxonomy" id="1088"/>
    <lineage>
        <taxon>Bacteria</taxon>
        <taxon>Pseudomonadati</taxon>
        <taxon>Pseudomonadota</taxon>
        <taxon>Alphaproteobacteria</taxon>
        <taxon>Rhodospirillales</taxon>
        <taxon>Rhodovibrionaceae</taxon>
        <taxon>Rhodovibrio</taxon>
    </lineage>
</organism>
<proteinExistence type="predicted"/>
<feature type="region of interest" description="Disordered" evidence="2">
    <location>
        <begin position="347"/>
        <end position="379"/>
    </location>
</feature>
<evidence type="ECO:0000313" key="5">
    <source>
        <dbReference type="Proteomes" id="UP001296873"/>
    </source>
</evidence>
<comment type="caution">
    <text evidence="4">The sequence shown here is derived from an EMBL/GenBank/DDBJ whole genome shotgun (WGS) entry which is preliminary data.</text>
</comment>
<reference evidence="4 5" key="1">
    <citation type="journal article" date="2020" name="Microorganisms">
        <title>Osmotic Adaptation and Compatible Solute Biosynthesis of Phototrophic Bacteria as Revealed from Genome Analyses.</title>
        <authorList>
            <person name="Imhoff J.F."/>
            <person name="Rahn T."/>
            <person name="Kunzel S."/>
            <person name="Keller A."/>
            <person name="Neulinger S.C."/>
        </authorList>
    </citation>
    <scope>NUCLEOTIDE SEQUENCE [LARGE SCALE GENOMIC DNA]</scope>
    <source>
        <strain evidence="4 5">DSM 9895</strain>
    </source>
</reference>
<accession>A0ABS1DKL9</accession>
<dbReference type="InterPro" id="IPR013762">
    <property type="entry name" value="Integrase-like_cat_sf"/>
</dbReference>
<protein>
    <recommendedName>
        <fullName evidence="3">Tyr recombinase domain-containing protein</fullName>
    </recommendedName>
</protein>
<evidence type="ECO:0000259" key="3">
    <source>
        <dbReference type="PROSITE" id="PS51898"/>
    </source>
</evidence>
<feature type="domain" description="Tyr recombinase" evidence="3">
    <location>
        <begin position="525"/>
        <end position="735"/>
    </location>
</feature>
<sequence>MISIAHLIAAAHVHRSAIGGDYGFTIARKALFRITEQAGALPTQVSAEGALAAHAALRDSLDLKPKTFREEHNALRRLVDLPNTWALTTDTALRIFQGEATLADALVAIDVQRNAERWKACRSALVRFIAKVSPQTTGADVRANRKNVEAKLDALSHQDFGVARASFRTLKSQIRAACVLGDLQKRQCVRASMLTGRWAEAVGAATALKGKQSMMPQSTKNAVGGALSKVWPLLDYAWRAGIDADAVNDTTIAAMQVDLEARQVANPLESARNAVYGWERLQTLVPTWPRTELARVYQNATTASPHAIPYDQLPAELRAAWEAYDARAFAPAETDGLAQAKTQLTAMANQEAGSSKRFSRRFPPPQPAITDDAGGRSRKSGRANFRTIFLYAANAAIREFEMDPTQLNEIFVPDVLDCVLGERFHRQEQRATARGATPPDEKNATLKATVTAFKAIAQDIGQSPSTIDEIDTFYDLVHPDFIGWGEKNEKSVRRYKRRCMGPSHKAMLTQFDGDNGERKLLAWFELPETLYERVRRKLQAIGGNPRKLSQRDFCAAITAAVAAITRSCPLRRENIGELRIAYAEEKRLGANLAIPNQPGKRGRIRLWGGEVKHGTDDVAVFLTPYATEIVRFYLQAIRPALAERLGADPQNPWLFPAYGMKHRALETITHHFGKRCWDAGIKMDLHANRHLTAKIVLDRDVTAMPLIQQILGHKNLSTTEAYYADIKQAMADIEFQQRLDAAEADLRADLLARVRKVP</sequence>
<dbReference type="Proteomes" id="UP001296873">
    <property type="component" value="Unassembled WGS sequence"/>
</dbReference>
<evidence type="ECO:0000313" key="4">
    <source>
        <dbReference type="EMBL" id="MBK1670536.1"/>
    </source>
</evidence>
<dbReference type="InterPro" id="IPR002104">
    <property type="entry name" value="Integrase_catalytic"/>
</dbReference>
<evidence type="ECO:0000256" key="2">
    <source>
        <dbReference type="SAM" id="MobiDB-lite"/>
    </source>
</evidence>
<dbReference type="RefSeq" id="WP_200342900.1">
    <property type="nucleotide sequence ID" value="NZ_NRRL01000099.1"/>
</dbReference>
<dbReference type="EMBL" id="NRRL01000099">
    <property type="protein sequence ID" value="MBK1670536.1"/>
    <property type="molecule type" value="Genomic_DNA"/>
</dbReference>
<evidence type="ECO:0000256" key="1">
    <source>
        <dbReference type="ARBA" id="ARBA00023172"/>
    </source>
</evidence>
<dbReference type="InterPro" id="IPR011010">
    <property type="entry name" value="DNA_brk_join_enz"/>
</dbReference>